<dbReference type="EMBL" id="MU855355">
    <property type="protein sequence ID" value="KAK3905536.1"/>
    <property type="molecule type" value="Genomic_DNA"/>
</dbReference>
<reference evidence="2" key="1">
    <citation type="journal article" date="2023" name="Mol. Phylogenet. Evol.">
        <title>Genome-scale phylogeny and comparative genomics of the fungal order Sordariales.</title>
        <authorList>
            <person name="Hensen N."/>
            <person name="Bonometti L."/>
            <person name="Westerberg I."/>
            <person name="Brannstrom I.O."/>
            <person name="Guillou S."/>
            <person name="Cros-Aarteil S."/>
            <person name="Calhoun S."/>
            <person name="Haridas S."/>
            <person name="Kuo A."/>
            <person name="Mondo S."/>
            <person name="Pangilinan J."/>
            <person name="Riley R."/>
            <person name="LaButti K."/>
            <person name="Andreopoulos B."/>
            <person name="Lipzen A."/>
            <person name="Chen C."/>
            <person name="Yan M."/>
            <person name="Daum C."/>
            <person name="Ng V."/>
            <person name="Clum A."/>
            <person name="Steindorff A."/>
            <person name="Ohm R.A."/>
            <person name="Martin F."/>
            <person name="Silar P."/>
            <person name="Natvig D.O."/>
            <person name="Lalanne C."/>
            <person name="Gautier V."/>
            <person name="Ament-Velasquez S.L."/>
            <person name="Kruys A."/>
            <person name="Hutchinson M.I."/>
            <person name="Powell A.J."/>
            <person name="Barry K."/>
            <person name="Miller A.N."/>
            <person name="Grigoriev I.V."/>
            <person name="Debuchy R."/>
            <person name="Gladieux P."/>
            <person name="Hiltunen Thoren M."/>
            <person name="Johannesson H."/>
        </authorList>
    </citation>
    <scope>NUCLEOTIDE SEQUENCE</scope>
    <source>
        <strain evidence="2">CBS 103.79</strain>
    </source>
</reference>
<sequence length="750" mass="82647">MPAAAGYPGQNAGKNQHTKHRFSAFVEADDWSDEDDDAGNAGGGVLLRDFEDHNYAAHSATPMGKASSNGGGSATVPRQGHVGLSLGTSGPSGRRNTIAPIGTGRYDAAITNANAGNGATAALNASVDGEAPTLSQASPEQNLRFGFAQSLNVVVNSTMPTTHGLTPRQAQPANNTKGFPWGTTPVVHNTQATTLKTPQAMEYFGNLGSGTALGANLPFINSTTTPSHIPNKMTSTTTVGGLQTPSFTGQYNQTEPRNFAPRIGGIPSLVSPPPTFNVGYQPDATQHEESKFAAPDFDPFLSPRHRRVPASNNLAALILRSVPEENDQTLNSRLALHGPVPAEVRATRSAELNALTDGPMGLPTQETALDPDNFPFMESTTQAAPVSHGVIKLRNIPFGTKRAEIIAFLGRNSKILNDVQEPVHIIMERVSSKTQDCYVEFGSTQDAVRAVERHRDNVHRGRPARLGDRPVEVLLSSQAALMQDLFPLASGIWWDNGKPVIQTPIDGQPWKTFKGFVTEEEMTMLVKHVELPQRSPYSKECPQRPYECMISTIKKLPWYMADHITLRQRYAVYDTTINLVRLLKQTLQRDNRFHETTLNPQLLKRLVTAAMLCPGFTVLQKDNIAVVSEMDQEQARMFNQPRFPEEWVHLHGICPKPGMPIDVLEWYISLIREETTRYVHGRHIVERNEIQRTGHYTSLYFGYIWYEIGLPRGKELDNLSLHDLALREMEIIERIISRAIPSAPGLFGWN</sequence>
<protein>
    <recommendedName>
        <fullName evidence="4">RRM domain-containing protein</fullName>
    </recommendedName>
</protein>
<dbReference type="InterPro" id="IPR012677">
    <property type="entry name" value="Nucleotide-bd_a/b_plait_sf"/>
</dbReference>
<dbReference type="InterPro" id="IPR035979">
    <property type="entry name" value="RBD_domain_sf"/>
</dbReference>
<evidence type="ECO:0000313" key="3">
    <source>
        <dbReference type="Proteomes" id="UP001303889"/>
    </source>
</evidence>
<dbReference type="GO" id="GO:0003676">
    <property type="term" value="F:nucleic acid binding"/>
    <property type="evidence" value="ECO:0007669"/>
    <property type="project" value="InterPro"/>
</dbReference>
<dbReference type="CDD" id="cd12254">
    <property type="entry name" value="RRM_hnRNPH_ESRPs_RBM12_like"/>
    <property type="match status" value="1"/>
</dbReference>
<proteinExistence type="predicted"/>
<feature type="compositionally biased region" description="Polar residues" evidence="1">
    <location>
        <begin position="86"/>
        <end position="95"/>
    </location>
</feature>
<evidence type="ECO:0000313" key="2">
    <source>
        <dbReference type="EMBL" id="KAK3905536.1"/>
    </source>
</evidence>
<organism evidence="2 3">
    <name type="scientific">Staphylotrichum tortipilum</name>
    <dbReference type="NCBI Taxonomy" id="2831512"/>
    <lineage>
        <taxon>Eukaryota</taxon>
        <taxon>Fungi</taxon>
        <taxon>Dikarya</taxon>
        <taxon>Ascomycota</taxon>
        <taxon>Pezizomycotina</taxon>
        <taxon>Sordariomycetes</taxon>
        <taxon>Sordariomycetidae</taxon>
        <taxon>Sordariales</taxon>
        <taxon>Chaetomiaceae</taxon>
        <taxon>Staphylotrichum</taxon>
    </lineage>
</organism>
<dbReference type="AlphaFoldDB" id="A0AAN6MR39"/>
<feature type="region of interest" description="Disordered" evidence="1">
    <location>
        <begin position="59"/>
        <end position="96"/>
    </location>
</feature>
<name>A0AAN6MR39_9PEZI</name>
<gene>
    <name evidence="2" type="ORF">C8A05DRAFT_12655</name>
</gene>
<dbReference type="Proteomes" id="UP001303889">
    <property type="component" value="Unassembled WGS sequence"/>
</dbReference>
<evidence type="ECO:0000256" key="1">
    <source>
        <dbReference type="SAM" id="MobiDB-lite"/>
    </source>
</evidence>
<evidence type="ECO:0008006" key="4">
    <source>
        <dbReference type="Google" id="ProtNLM"/>
    </source>
</evidence>
<dbReference type="Gene3D" id="3.30.70.330">
    <property type="match status" value="1"/>
</dbReference>
<keyword evidence="3" id="KW-1185">Reference proteome</keyword>
<dbReference type="SUPFAM" id="SSF54928">
    <property type="entry name" value="RNA-binding domain, RBD"/>
    <property type="match status" value="1"/>
</dbReference>
<accession>A0AAN6MR39</accession>
<comment type="caution">
    <text evidence="2">The sequence shown here is derived from an EMBL/GenBank/DDBJ whole genome shotgun (WGS) entry which is preliminary data.</text>
</comment>
<reference evidence="2" key="2">
    <citation type="submission" date="2023-05" db="EMBL/GenBank/DDBJ databases">
        <authorList>
            <consortium name="Lawrence Berkeley National Laboratory"/>
            <person name="Steindorff A."/>
            <person name="Hensen N."/>
            <person name="Bonometti L."/>
            <person name="Westerberg I."/>
            <person name="Brannstrom I.O."/>
            <person name="Guillou S."/>
            <person name="Cros-Aarteil S."/>
            <person name="Calhoun S."/>
            <person name="Haridas S."/>
            <person name="Kuo A."/>
            <person name="Mondo S."/>
            <person name="Pangilinan J."/>
            <person name="Riley R."/>
            <person name="Labutti K."/>
            <person name="Andreopoulos B."/>
            <person name="Lipzen A."/>
            <person name="Chen C."/>
            <person name="Yanf M."/>
            <person name="Daum C."/>
            <person name="Ng V."/>
            <person name="Clum A."/>
            <person name="Ohm R."/>
            <person name="Martin F."/>
            <person name="Silar P."/>
            <person name="Natvig D."/>
            <person name="Lalanne C."/>
            <person name="Gautier V."/>
            <person name="Ament-Velasquez S.L."/>
            <person name="Kruys A."/>
            <person name="Hutchinson M.I."/>
            <person name="Powell A.J."/>
            <person name="Barry K."/>
            <person name="Miller A.N."/>
            <person name="Grigoriev I.V."/>
            <person name="Debuchy R."/>
            <person name="Gladieux P."/>
            <person name="Thoren M.H."/>
            <person name="Johannesson H."/>
        </authorList>
    </citation>
    <scope>NUCLEOTIDE SEQUENCE</scope>
    <source>
        <strain evidence="2">CBS 103.79</strain>
    </source>
</reference>